<organism evidence="1">
    <name type="scientific">Arundo donax</name>
    <name type="common">Giant reed</name>
    <name type="synonym">Donax arundinaceus</name>
    <dbReference type="NCBI Taxonomy" id="35708"/>
    <lineage>
        <taxon>Eukaryota</taxon>
        <taxon>Viridiplantae</taxon>
        <taxon>Streptophyta</taxon>
        <taxon>Embryophyta</taxon>
        <taxon>Tracheophyta</taxon>
        <taxon>Spermatophyta</taxon>
        <taxon>Magnoliopsida</taxon>
        <taxon>Liliopsida</taxon>
        <taxon>Poales</taxon>
        <taxon>Poaceae</taxon>
        <taxon>PACMAD clade</taxon>
        <taxon>Arundinoideae</taxon>
        <taxon>Arundineae</taxon>
        <taxon>Arundo</taxon>
    </lineage>
</organism>
<reference evidence="1" key="2">
    <citation type="journal article" date="2015" name="Data Brief">
        <title>Shoot transcriptome of the giant reed, Arundo donax.</title>
        <authorList>
            <person name="Barrero R.A."/>
            <person name="Guerrero F.D."/>
            <person name="Moolhuijzen P."/>
            <person name="Goolsby J.A."/>
            <person name="Tidwell J."/>
            <person name="Bellgard S.E."/>
            <person name="Bellgard M.I."/>
        </authorList>
    </citation>
    <scope>NUCLEOTIDE SEQUENCE</scope>
    <source>
        <tissue evidence="1">Shoot tissue taken approximately 20 cm above the soil surface</tissue>
    </source>
</reference>
<reference evidence="1" key="1">
    <citation type="submission" date="2014-09" db="EMBL/GenBank/DDBJ databases">
        <authorList>
            <person name="Magalhaes I.L.F."/>
            <person name="Oliveira U."/>
            <person name="Santos F.R."/>
            <person name="Vidigal T.H.D.A."/>
            <person name="Brescovit A.D."/>
            <person name="Santos A.J."/>
        </authorList>
    </citation>
    <scope>NUCLEOTIDE SEQUENCE</scope>
    <source>
        <tissue evidence="1">Shoot tissue taken approximately 20 cm above the soil surface</tissue>
    </source>
</reference>
<protein>
    <submittedName>
        <fullName evidence="1">Uncharacterized protein</fullName>
    </submittedName>
</protein>
<evidence type="ECO:0000313" key="1">
    <source>
        <dbReference type="EMBL" id="JAD32274.1"/>
    </source>
</evidence>
<dbReference type="AlphaFoldDB" id="A0A0A8YYN9"/>
<sequence>MEVAQLCCQTLQHEITITNYSISAPGGKSENN</sequence>
<proteinExistence type="predicted"/>
<dbReference type="EMBL" id="GBRH01265621">
    <property type="protein sequence ID" value="JAD32274.1"/>
    <property type="molecule type" value="Transcribed_RNA"/>
</dbReference>
<name>A0A0A8YYN9_ARUDO</name>
<accession>A0A0A8YYN9</accession>